<dbReference type="Gene3D" id="1.10.287.80">
    <property type="entry name" value="ATP synthase, gamma subunit, helix hairpin domain"/>
    <property type="match status" value="1"/>
</dbReference>
<protein>
    <recommendedName>
        <fullName evidence="10">ATP synthase gamma chain</fullName>
    </recommendedName>
    <alternativeName>
        <fullName evidence="10">ATP synthase F1 sector gamma subunit</fullName>
    </alternativeName>
    <alternativeName>
        <fullName evidence="10">F-ATPase gamma subunit</fullName>
    </alternativeName>
</protein>
<comment type="subcellular location">
    <subcellularLocation>
        <location evidence="10">Cell membrane</location>
        <topology evidence="10">Peripheral membrane protein</topology>
    </subcellularLocation>
    <subcellularLocation>
        <location evidence="2">Membrane</location>
        <topology evidence="2">Peripheral membrane protein</topology>
    </subcellularLocation>
</comment>
<evidence type="ECO:0000256" key="5">
    <source>
        <dbReference type="ARBA" id="ARBA00022781"/>
    </source>
</evidence>
<evidence type="ECO:0000256" key="6">
    <source>
        <dbReference type="ARBA" id="ARBA00023065"/>
    </source>
</evidence>
<dbReference type="RefSeq" id="WP_073337651.1">
    <property type="nucleotide sequence ID" value="NZ_FQXM01000006.1"/>
</dbReference>
<dbReference type="CDD" id="cd12151">
    <property type="entry name" value="F1-ATPase_gamma"/>
    <property type="match status" value="1"/>
</dbReference>
<evidence type="ECO:0000313" key="11">
    <source>
        <dbReference type="EMBL" id="SHH50648.1"/>
    </source>
</evidence>
<keyword evidence="6 10" id="KW-0406">Ion transport</keyword>
<keyword evidence="9 10" id="KW-0066">ATP synthesis</keyword>
<comment type="function">
    <text evidence="1 10">Produces ATP from ADP in the presence of a proton gradient across the membrane. The gamma chain is believed to be important in regulating ATPase activity and the flow of protons through the CF(0) complex.</text>
</comment>
<gene>
    <name evidence="10" type="primary">atpG</name>
    <name evidence="11" type="ORF">SAMN02745207_01332</name>
</gene>
<organism evidence="11 12">
    <name type="scientific">Clostridium grantii DSM 8605</name>
    <dbReference type="NCBI Taxonomy" id="1121316"/>
    <lineage>
        <taxon>Bacteria</taxon>
        <taxon>Bacillati</taxon>
        <taxon>Bacillota</taxon>
        <taxon>Clostridia</taxon>
        <taxon>Eubacteriales</taxon>
        <taxon>Clostridiaceae</taxon>
        <taxon>Clostridium</taxon>
    </lineage>
</organism>
<dbReference type="AlphaFoldDB" id="A0A1M5TIY9"/>
<dbReference type="GO" id="GO:0045259">
    <property type="term" value="C:proton-transporting ATP synthase complex"/>
    <property type="evidence" value="ECO:0007669"/>
    <property type="project" value="UniProtKB-KW"/>
</dbReference>
<evidence type="ECO:0000256" key="1">
    <source>
        <dbReference type="ARBA" id="ARBA00003456"/>
    </source>
</evidence>
<proteinExistence type="inferred from homology"/>
<dbReference type="GO" id="GO:0005886">
    <property type="term" value="C:plasma membrane"/>
    <property type="evidence" value="ECO:0007669"/>
    <property type="project" value="UniProtKB-SubCell"/>
</dbReference>
<evidence type="ECO:0000256" key="2">
    <source>
        <dbReference type="ARBA" id="ARBA00004170"/>
    </source>
</evidence>
<keyword evidence="5 10" id="KW-0375">Hydrogen ion transport</keyword>
<dbReference type="Pfam" id="PF00231">
    <property type="entry name" value="ATP-synt"/>
    <property type="match status" value="1"/>
</dbReference>
<dbReference type="InterPro" id="IPR000131">
    <property type="entry name" value="ATP_synth_F1_gsu"/>
</dbReference>
<keyword evidence="12" id="KW-1185">Reference proteome</keyword>
<dbReference type="OrthoDB" id="9812769at2"/>
<reference evidence="11 12" key="1">
    <citation type="submission" date="2016-11" db="EMBL/GenBank/DDBJ databases">
        <authorList>
            <person name="Jaros S."/>
            <person name="Januszkiewicz K."/>
            <person name="Wedrychowicz H."/>
        </authorList>
    </citation>
    <scope>NUCLEOTIDE SEQUENCE [LARGE SCALE GENOMIC DNA]</scope>
    <source>
        <strain evidence="11 12">DSM 8605</strain>
    </source>
</reference>
<evidence type="ECO:0000256" key="7">
    <source>
        <dbReference type="ARBA" id="ARBA00023136"/>
    </source>
</evidence>
<dbReference type="InterPro" id="IPR035968">
    <property type="entry name" value="ATP_synth_F1_ATPase_gsu"/>
</dbReference>
<dbReference type="GO" id="GO:0005524">
    <property type="term" value="F:ATP binding"/>
    <property type="evidence" value="ECO:0007669"/>
    <property type="project" value="UniProtKB-UniRule"/>
</dbReference>
<dbReference type="SUPFAM" id="SSF52943">
    <property type="entry name" value="ATP synthase (F1-ATPase), gamma subunit"/>
    <property type="match status" value="1"/>
</dbReference>
<dbReference type="GO" id="GO:0046933">
    <property type="term" value="F:proton-transporting ATP synthase activity, rotational mechanism"/>
    <property type="evidence" value="ECO:0007669"/>
    <property type="project" value="UniProtKB-UniRule"/>
</dbReference>
<evidence type="ECO:0000256" key="4">
    <source>
        <dbReference type="ARBA" id="ARBA00022448"/>
    </source>
</evidence>
<keyword evidence="8 10" id="KW-0139">CF(1)</keyword>
<sequence>MSETSLVSLKRRIKSIKNTQKITRAMGLVASSKLRKVSSKLLVNNQFYRSFSHTIDQIITYGSHIDNKYFECSNCKKKLYIVFSSDLGLCGSFNASVFDKLVKEIGGNKENCQIITIGQKARGMLRKTGLASVAEFVDISDVPEEEDADVIATKIFEIFDEGEFGEVYCIYTKYFTPVKQEVLLKKLLPIEKEKEPKEAIKTTFEFEPEEKEFLTNISHFYIKQCIYNFFLNSRASEQGARMSAMDAANKNGNDIIDKLQLKYNRIRQSAITEAIAEIVGGAEAQK</sequence>
<dbReference type="STRING" id="1121316.SAMN02745207_01332"/>
<dbReference type="PRINTS" id="PR00126">
    <property type="entry name" value="ATPASEGAMMA"/>
</dbReference>
<dbReference type="PANTHER" id="PTHR11693">
    <property type="entry name" value="ATP SYNTHASE GAMMA CHAIN"/>
    <property type="match status" value="1"/>
</dbReference>
<dbReference type="HAMAP" id="MF_00815">
    <property type="entry name" value="ATP_synth_gamma_bact"/>
    <property type="match status" value="1"/>
</dbReference>
<comment type="subunit">
    <text evidence="10">F-type ATPases have 2 components, CF(1) - the catalytic core - and CF(0) - the membrane proton channel. CF(1) has five subunits: alpha(3), beta(3), gamma(1), delta(1), epsilon(1). CF(0) has three main subunits: a, b and c.</text>
</comment>
<dbReference type="PANTHER" id="PTHR11693:SF22">
    <property type="entry name" value="ATP SYNTHASE SUBUNIT GAMMA, MITOCHONDRIAL"/>
    <property type="match status" value="1"/>
</dbReference>
<evidence type="ECO:0000256" key="10">
    <source>
        <dbReference type="HAMAP-Rule" id="MF_00815"/>
    </source>
</evidence>
<dbReference type="Proteomes" id="UP000184447">
    <property type="component" value="Unassembled WGS sequence"/>
</dbReference>
<dbReference type="GO" id="GO:0042777">
    <property type="term" value="P:proton motive force-driven plasma membrane ATP synthesis"/>
    <property type="evidence" value="ECO:0007669"/>
    <property type="project" value="UniProtKB-UniRule"/>
</dbReference>
<comment type="similarity">
    <text evidence="3 10">Belongs to the ATPase gamma chain family.</text>
</comment>
<dbReference type="NCBIfam" id="TIGR01146">
    <property type="entry name" value="ATPsyn_F1gamma"/>
    <property type="match status" value="1"/>
</dbReference>
<keyword evidence="4 10" id="KW-0813">Transport</keyword>
<dbReference type="EMBL" id="FQXM01000006">
    <property type="protein sequence ID" value="SHH50648.1"/>
    <property type="molecule type" value="Genomic_DNA"/>
</dbReference>
<evidence type="ECO:0000313" key="12">
    <source>
        <dbReference type="Proteomes" id="UP000184447"/>
    </source>
</evidence>
<evidence type="ECO:0000256" key="9">
    <source>
        <dbReference type="ARBA" id="ARBA00023310"/>
    </source>
</evidence>
<dbReference type="Gene3D" id="3.40.1380.10">
    <property type="match status" value="1"/>
</dbReference>
<keyword evidence="10" id="KW-1003">Cell membrane</keyword>
<evidence type="ECO:0000256" key="3">
    <source>
        <dbReference type="ARBA" id="ARBA00007681"/>
    </source>
</evidence>
<keyword evidence="7 10" id="KW-0472">Membrane</keyword>
<evidence type="ECO:0000256" key="8">
    <source>
        <dbReference type="ARBA" id="ARBA00023196"/>
    </source>
</evidence>
<accession>A0A1M5TIY9</accession>
<name>A0A1M5TIY9_9CLOT</name>